<sequence length="280" mass="32125">MKKRQVKRLLLFVSLALLVVVLAGCTNLNTPVNANSTGVWDRYVVYNFSRFIIWLSQVFNGSYGWAIIVFTLIIRIILLPLNHFQMKSMRKQMDLQPEMNALKKKYSAKDADTQRKLQTETQKLMSEAGVNPIMGCLPLVIQLPFMYALFQAISRTKLLSEGSFLWMQLGAKDPYYIMPILAALFTFATSYLSSLSQPEQNTTTRIMTFGMPIIILITSINFASAITLYWVISNAFQVGQTMLLQNPYKIIREREAKEQAVKDKAKALQKARKKAYRRKR</sequence>
<dbReference type="GO" id="GO:0005886">
    <property type="term" value="C:plasma membrane"/>
    <property type="evidence" value="ECO:0007669"/>
    <property type="project" value="UniProtKB-SubCell"/>
</dbReference>
<keyword evidence="15" id="KW-1185">Reference proteome</keyword>
<accession>X0PDM4</accession>
<name>X0PDM4_9LACO</name>
<dbReference type="OrthoDB" id="9780552at2"/>
<dbReference type="STRING" id="1423734.FC83_GL001855"/>
<keyword evidence="7 12" id="KW-1133">Transmembrane helix</keyword>
<evidence type="ECO:0000256" key="5">
    <source>
        <dbReference type="ARBA" id="ARBA00022729"/>
    </source>
</evidence>
<evidence type="ECO:0000256" key="6">
    <source>
        <dbReference type="ARBA" id="ARBA00022927"/>
    </source>
</evidence>
<evidence type="ECO:0000259" key="13">
    <source>
        <dbReference type="Pfam" id="PF02096"/>
    </source>
</evidence>
<feature type="transmembrane region" description="Helical" evidence="12">
    <location>
        <begin position="206"/>
        <end position="232"/>
    </location>
</feature>
<evidence type="ECO:0000256" key="12">
    <source>
        <dbReference type="HAMAP-Rule" id="MF_01811"/>
    </source>
</evidence>
<evidence type="ECO:0000256" key="8">
    <source>
        <dbReference type="ARBA" id="ARBA00023136"/>
    </source>
</evidence>
<comment type="subcellular location">
    <subcellularLocation>
        <location evidence="1 12">Cell membrane</location>
        <topology evidence="1 12">Multi-pass membrane protein</topology>
    </subcellularLocation>
</comment>
<dbReference type="InterPro" id="IPR001708">
    <property type="entry name" value="YidC/ALB3/OXA1/COX18"/>
</dbReference>
<proteinExistence type="inferred from homology"/>
<dbReference type="HAMAP" id="MF_01811">
    <property type="entry name" value="YidC_type2"/>
    <property type="match status" value="1"/>
</dbReference>
<feature type="domain" description="Membrane insertase YidC/Oxa/ALB C-terminal" evidence="13">
    <location>
        <begin position="63"/>
        <end position="245"/>
    </location>
</feature>
<dbReference type="PANTHER" id="PTHR12428">
    <property type="entry name" value="OXA1"/>
    <property type="match status" value="1"/>
</dbReference>
<evidence type="ECO:0000256" key="1">
    <source>
        <dbReference type="ARBA" id="ARBA00004651"/>
    </source>
</evidence>
<comment type="similarity">
    <text evidence="12">Belongs to the OXA1/ALB3/YidC family. Type 2 subfamily.</text>
</comment>
<feature type="transmembrane region" description="Helical" evidence="12">
    <location>
        <begin position="133"/>
        <end position="154"/>
    </location>
</feature>
<evidence type="ECO:0000256" key="2">
    <source>
        <dbReference type="ARBA" id="ARBA00022448"/>
    </source>
</evidence>
<keyword evidence="9" id="KW-0564">Palmitate</keyword>
<feature type="transmembrane region" description="Helical" evidence="12">
    <location>
        <begin position="174"/>
        <end position="194"/>
    </location>
</feature>
<keyword evidence="10 12" id="KW-0143">Chaperone</keyword>
<evidence type="ECO:0000256" key="7">
    <source>
        <dbReference type="ARBA" id="ARBA00022989"/>
    </source>
</evidence>
<evidence type="ECO:0000256" key="11">
    <source>
        <dbReference type="ARBA" id="ARBA00023288"/>
    </source>
</evidence>
<evidence type="ECO:0000256" key="3">
    <source>
        <dbReference type="ARBA" id="ARBA00022475"/>
    </source>
</evidence>
<evidence type="ECO:0000256" key="4">
    <source>
        <dbReference type="ARBA" id="ARBA00022692"/>
    </source>
</evidence>
<dbReference type="Pfam" id="PF02096">
    <property type="entry name" value="60KD_IMP"/>
    <property type="match status" value="1"/>
</dbReference>
<feature type="transmembrane region" description="Helical" evidence="12">
    <location>
        <begin position="63"/>
        <end position="81"/>
    </location>
</feature>
<keyword evidence="3 12" id="KW-1003">Cell membrane</keyword>
<evidence type="ECO:0000313" key="15">
    <source>
        <dbReference type="Proteomes" id="UP000051236"/>
    </source>
</evidence>
<dbReference type="PANTHER" id="PTHR12428:SF65">
    <property type="entry name" value="CYTOCHROME C OXIDASE ASSEMBLY PROTEIN COX18, MITOCHONDRIAL"/>
    <property type="match status" value="1"/>
</dbReference>
<keyword evidence="4 12" id="KW-0812">Transmembrane</keyword>
<dbReference type="InterPro" id="IPR023060">
    <property type="entry name" value="YidC/YidC1/YidC2_Firmicutes"/>
</dbReference>
<reference evidence="14 15" key="1">
    <citation type="journal article" date="2015" name="Genome Announc.">
        <title>Expanding the biotechnology potential of lactobacilli through comparative genomics of 213 strains and associated genera.</title>
        <authorList>
            <person name="Sun Z."/>
            <person name="Harris H.M."/>
            <person name="McCann A."/>
            <person name="Guo C."/>
            <person name="Argimon S."/>
            <person name="Zhang W."/>
            <person name="Yang X."/>
            <person name="Jeffery I.B."/>
            <person name="Cooney J.C."/>
            <person name="Kagawa T.F."/>
            <person name="Liu W."/>
            <person name="Song Y."/>
            <person name="Salvetti E."/>
            <person name="Wrobel A."/>
            <person name="Rasinkangas P."/>
            <person name="Parkhill J."/>
            <person name="Rea M.C."/>
            <person name="O'Sullivan O."/>
            <person name="Ritari J."/>
            <person name="Douillard F.P."/>
            <person name="Paul Ross R."/>
            <person name="Yang R."/>
            <person name="Briner A.E."/>
            <person name="Felis G.E."/>
            <person name="de Vos W.M."/>
            <person name="Barrangou R."/>
            <person name="Klaenhammer T.R."/>
            <person name="Caufield P.W."/>
            <person name="Cui Y."/>
            <person name="Zhang H."/>
            <person name="O'Toole P.W."/>
        </authorList>
    </citation>
    <scope>NUCLEOTIDE SEQUENCE [LARGE SCALE GENOMIC DNA]</scope>
    <source>
        <strain evidence="14 15">DSM 18527</strain>
    </source>
</reference>
<dbReference type="AlphaFoldDB" id="X0PDM4"/>
<comment type="function">
    <text evidence="12">Required for the insertion and/or proper folding and/or complex formation of integral membrane proteins into the membrane. Involved in integration of membrane proteins that insert both dependently and independently of the Sec translocase complex, as well as at least some lipoproteins.</text>
</comment>
<keyword evidence="2 12" id="KW-0813">Transport</keyword>
<keyword evidence="11 12" id="KW-0449">Lipoprotein</keyword>
<dbReference type="InterPro" id="IPR028055">
    <property type="entry name" value="YidC/Oxa/ALB_C"/>
</dbReference>
<dbReference type="GO" id="GO:0015031">
    <property type="term" value="P:protein transport"/>
    <property type="evidence" value="ECO:0007669"/>
    <property type="project" value="UniProtKB-KW"/>
</dbReference>
<protein>
    <recommendedName>
        <fullName evidence="12">Membrane protein insertase YidC</fullName>
    </recommendedName>
    <alternativeName>
        <fullName evidence="12">Foldase YidC</fullName>
    </alternativeName>
    <alternativeName>
        <fullName evidence="12">Membrane integrase YidC</fullName>
    </alternativeName>
    <alternativeName>
        <fullName evidence="12">Membrane protein YidC</fullName>
    </alternativeName>
</protein>
<gene>
    <name evidence="12" type="primary">yidC</name>
    <name evidence="14" type="ORF">FC83_GL001855</name>
</gene>
<dbReference type="CDD" id="cd20070">
    <property type="entry name" value="5TM_YidC_Alb3"/>
    <property type="match status" value="1"/>
</dbReference>
<evidence type="ECO:0000256" key="10">
    <source>
        <dbReference type="ARBA" id="ARBA00023186"/>
    </source>
</evidence>
<organism evidence="14 15">
    <name type="scientific">Agrilactobacillus composti DSM 18527 = JCM 14202</name>
    <dbReference type="NCBI Taxonomy" id="1423734"/>
    <lineage>
        <taxon>Bacteria</taxon>
        <taxon>Bacillati</taxon>
        <taxon>Bacillota</taxon>
        <taxon>Bacilli</taxon>
        <taxon>Lactobacillales</taxon>
        <taxon>Lactobacillaceae</taxon>
        <taxon>Agrilactobacillus</taxon>
    </lineage>
</organism>
<keyword evidence="6 12" id="KW-0653">Protein transport</keyword>
<dbReference type="eggNOG" id="COG0706">
    <property type="taxonomic scope" value="Bacteria"/>
</dbReference>
<comment type="caution">
    <text evidence="14">The sequence shown here is derived from an EMBL/GenBank/DDBJ whole genome shotgun (WGS) entry which is preliminary data.</text>
</comment>
<evidence type="ECO:0000313" key="14">
    <source>
        <dbReference type="EMBL" id="KRM35009.1"/>
    </source>
</evidence>
<dbReference type="PATRIC" id="fig|1423734.3.peg.1878"/>
<keyword evidence="8 12" id="KW-0472">Membrane</keyword>
<dbReference type="RefSeq" id="WP_035451861.1">
    <property type="nucleotide sequence ID" value="NZ_AZGA01000018.1"/>
</dbReference>
<dbReference type="EMBL" id="AZGA01000018">
    <property type="protein sequence ID" value="KRM35009.1"/>
    <property type="molecule type" value="Genomic_DNA"/>
</dbReference>
<keyword evidence="5 12" id="KW-0732">Signal</keyword>
<dbReference type="InterPro" id="IPR047196">
    <property type="entry name" value="YidC_ALB_C"/>
</dbReference>
<dbReference type="PROSITE" id="PS51257">
    <property type="entry name" value="PROKAR_LIPOPROTEIN"/>
    <property type="match status" value="1"/>
</dbReference>
<dbReference type="NCBIfam" id="TIGR03592">
    <property type="entry name" value="yidC_oxa1_cterm"/>
    <property type="match status" value="1"/>
</dbReference>
<dbReference type="GO" id="GO:0032977">
    <property type="term" value="F:membrane insertase activity"/>
    <property type="evidence" value="ECO:0007669"/>
    <property type="project" value="InterPro"/>
</dbReference>
<dbReference type="GO" id="GO:0051205">
    <property type="term" value="P:protein insertion into membrane"/>
    <property type="evidence" value="ECO:0007669"/>
    <property type="project" value="TreeGrafter"/>
</dbReference>
<evidence type="ECO:0000256" key="9">
    <source>
        <dbReference type="ARBA" id="ARBA00023139"/>
    </source>
</evidence>
<dbReference type="Proteomes" id="UP000051236">
    <property type="component" value="Unassembled WGS sequence"/>
</dbReference>